<keyword evidence="2" id="KW-0808">Transferase</keyword>
<evidence type="ECO:0000313" key="2">
    <source>
        <dbReference type="EMBL" id="MDT0295339.1"/>
    </source>
</evidence>
<evidence type="ECO:0000259" key="1">
    <source>
        <dbReference type="Pfam" id="PF00535"/>
    </source>
</evidence>
<dbReference type="PANTHER" id="PTHR43685">
    <property type="entry name" value="GLYCOSYLTRANSFERASE"/>
    <property type="match status" value="1"/>
</dbReference>
<dbReference type="EC" id="2.4.-.-" evidence="2"/>
<dbReference type="Pfam" id="PF00535">
    <property type="entry name" value="Glycos_transf_2"/>
    <property type="match status" value="1"/>
</dbReference>
<accession>A0ABU2KKX6</accession>
<protein>
    <submittedName>
        <fullName evidence="2">Glycosyltransferase</fullName>
        <ecNumber evidence="2">2.4.-.-</ecNumber>
    </submittedName>
</protein>
<dbReference type="Proteomes" id="UP001182991">
    <property type="component" value="Unassembled WGS sequence"/>
</dbReference>
<name>A0ABU2KKX6_9FLAO</name>
<organism evidence="2 3">
    <name type="scientific">Mesonia ostreae</name>
    <dbReference type="NCBI Taxonomy" id="861110"/>
    <lineage>
        <taxon>Bacteria</taxon>
        <taxon>Pseudomonadati</taxon>
        <taxon>Bacteroidota</taxon>
        <taxon>Flavobacteriia</taxon>
        <taxon>Flavobacteriales</taxon>
        <taxon>Flavobacteriaceae</taxon>
        <taxon>Mesonia</taxon>
    </lineage>
</organism>
<dbReference type="Gene3D" id="3.90.550.10">
    <property type="entry name" value="Spore Coat Polysaccharide Biosynthesis Protein SpsA, Chain A"/>
    <property type="match status" value="1"/>
</dbReference>
<keyword evidence="2" id="KW-0328">Glycosyltransferase</keyword>
<proteinExistence type="predicted"/>
<dbReference type="CDD" id="cd00761">
    <property type="entry name" value="Glyco_tranf_GTA_type"/>
    <property type="match status" value="1"/>
</dbReference>
<dbReference type="GO" id="GO:0016757">
    <property type="term" value="F:glycosyltransferase activity"/>
    <property type="evidence" value="ECO:0007669"/>
    <property type="project" value="UniProtKB-KW"/>
</dbReference>
<dbReference type="SUPFAM" id="SSF53448">
    <property type="entry name" value="Nucleotide-diphospho-sugar transferases"/>
    <property type="match status" value="1"/>
</dbReference>
<evidence type="ECO:0000313" key="3">
    <source>
        <dbReference type="Proteomes" id="UP001182991"/>
    </source>
</evidence>
<dbReference type="InterPro" id="IPR029044">
    <property type="entry name" value="Nucleotide-diphossugar_trans"/>
</dbReference>
<dbReference type="InterPro" id="IPR050834">
    <property type="entry name" value="Glycosyltransf_2"/>
</dbReference>
<comment type="caution">
    <text evidence="2">The sequence shown here is derived from an EMBL/GenBank/DDBJ whole genome shotgun (WGS) entry which is preliminary data.</text>
</comment>
<dbReference type="EMBL" id="JAVRBG010000012">
    <property type="protein sequence ID" value="MDT0295339.1"/>
    <property type="molecule type" value="Genomic_DNA"/>
</dbReference>
<dbReference type="RefSeq" id="WP_311402276.1">
    <property type="nucleotide sequence ID" value="NZ_JAVRBG010000012.1"/>
</dbReference>
<dbReference type="InterPro" id="IPR001173">
    <property type="entry name" value="Glyco_trans_2-like"/>
</dbReference>
<reference evidence="3" key="1">
    <citation type="submission" date="2023-07" db="EMBL/GenBank/DDBJ databases">
        <title>Isolating and identifying novel microbial strains from the Mariana Trench.</title>
        <authorList>
            <person name="Fu H."/>
        </authorList>
    </citation>
    <scope>NUCLEOTIDE SEQUENCE [LARGE SCALE GENOMIC DNA]</scope>
    <source>
        <strain evidence="3">T-y2</strain>
    </source>
</reference>
<keyword evidence="3" id="KW-1185">Reference proteome</keyword>
<feature type="domain" description="Glycosyltransferase 2-like" evidence="1">
    <location>
        <begin position="3"/>
        <end position="169"/>
    </location>
</feature>
<dbReference type="PANTHER" id="PTHR43685:SF2">
    <property type="entry name" value="GLYCOSYLTRANSFERASE 2-LIKE DOMAIN-CONTAINING PROTEIN"/>
    <property type="match status" value="1"/>
</dbReference>
<gene>
    <name evidence="2" type="ORF">RLT85_11935</name>
</gene>
<sequence length="298" mass="35172">MISVLIPTYNYDIFPLVQKVHQLLSAEKIDFEILCLDDCSPLISIREKNEEINSLENASYQILKVNIGRSRIRNLLADTAKFDWLLFLDADVMPIKDDFIKNYLKFISEDHDIIYGGIKYTPKKPDSSQLLRWHYGNLREARNTEKRSRKPYVSFLTLNFLIRKSVFEKVKFNEDIPNLRHEDTLFSYQLREAKVPILHIENPVYHLGIESSKEFLKKSIDSLEAALYFKKHELIDPSYIKILSFHKKLKKAKLDRGIAYFSKSTLRRIERNLLGSKPSLRLFDLYRLYHLIQLEKDA</sequence>